<dbReference type="SUPFAM" id="SSF53850">
    <property type="entry name" value="Periplasmic binding protein-like II"/>
    <property type="match status" value="1"/>
</dbReference>
<dbReference type="AlphaFoldDB" id="A0A9Q1HKR7"/>
<evidence type="ECO:0000256" key="2">
    <source>
        <dbReference type="SAM" id="Phobius"/>
    </source>
</evidence>
<evidence type="ECO:0000313" key="4">
    <source>
        <dbReference type="EMBL" id="KAJ8049485.1"/>
    </source>
</evidence>
<evidence type="ECO:0000313" key="5">
    <source>
        <dbReference type="Proteomes" id="UP001152320"/>
    </source>
</evidence>
<proteinExistence type="predicted"/>
<comment type="caution">
    <text evidence="4">The sequence shown here is derived from an EMBL/GenBank/DDBJ whole genome shotgun (WGS) entry which is preliminary data.</text>
</comment>
<accession>A0A9Q1HKR7</accession>
<evidence type="ECO:0000256" key="1">
    <source>
        <dbReference type="ARBA" id="ARBA00022729"/>
    </source>
</evidence>
<dbReference type="PANTHER" id="PTHR35936">
    <property type="entry name" value="MEMBRANE-BOUND LYTIC MUREIN TRANSGLYCOSYLASE F"/>
    <property type="match status" value="1"/>
</dbReference>
<feature type="transmembrane region" description="Helical" evidence="2">
    <location>
        <begin position="30"/>
        <end position="53"/>
    </location>
</feature>
<dbReference type="Proteomes" id="UP001152320">
    <property type="component" value="Chromosome 1"/>
</dbReference>
<keyword evidence="1" id="KW-0732">Signal</keyword>
<reference evidence="4" key="1">
    <citation type="submission" date="2021-10" db="EMBL/GenBank/DDBJ databases">
        <title>Tropical sea cucumber genome reveals ecological adaptation and Cuvierian tubules defense mechanism.</title>
        <authorList>
            <person name="Chen T."/>
        </authorList>
    </citation>
    <scope>NUCLEOTIDE SEQUENCE</scope>
    <source>
        <strain evidence="4">Nanhai2018</strain>
        <tissue evidence="4">Muscle</tissue>
    </source>
</reference>
<name>A0A9Q1HKR7_HOLLE</name>
<dbReference type="Pfam" id="PF00497">
    <property type="entry name" value="SBP_bac_3"/>
    <property type="match status" value="1"/>
</dbReference>
<keyword evidence="2" id="KW-1133">Transmembrane helix</keyword>
<evidence type="ECO:0000259" key="3">
    <source>
        <dbReference type="Pfam" id="PF00497"/>
    </source>
</evidence>
<sequence>MEQESSASEALNQSTLALTAKKHREAIPLLLKYAVVGIFIVCLFLTVLAIILASACRACPYDSESDKTWIFSVSLHGANVAYVDNRTGAIRGYNVDVINAVCKTAGKRCDVIWDIDANCWDSIQGKSARGGVGLLGGWYDGCAGWISTKARNRTFSFTKPYFKGPYETLWQEKSNATFGRASKDISGARVGFVDGWHTDEFCLQELVEGFDTETSEYKHYGTIQELVEAVLQDKIDLAFCSDHPYLKQYLEPVLTSRNCAIEGPAVMHRKDSKLSNWWNPSLEKVLQSEEYQNICEDLKKAHGHMPGRDSSHVCLGM</sequence>
<dbReference type="OrthoDB" id="5984008at2759"/>
<dbReference type="InterPro" id="IPR001638">
    <property type="entry name" value="Solute-binding_3/MltF_N"/>
</dbReference>
<dbReference type="Gene3D" id="3.40.190.10">
    <property type="entry name" value="Periplasmic binding protein-like II"/>
    <property type="match status" value="2"/>
</dbReference>
<organism evidence="4 5">
    <name type="scientific">Holothuria leucospilota</name>
    <name type="common">Black long sea cucumber</name>
    <name type="synonym">Mertensiothuria leucospilota</name>
    <dbReference type="NCBI Taxonomy" id="206669"/>
    <lineage>
        <taxon>Eukaryota</taxon>
        <taxon>Metazoa</taxon>
        <taxon>Echinodermata</taxon>
        <taxon>Eleutherozoa</taxon>
        <taxon>Echinozoa</taxon>
        <taxon>Holothuroidea</taxon>
        <taxon>Aspidochirotacea</taxon>
        <taxon>Aspidochirotida</taxon>
        <taxon>Holothuriidae</taxon>
        <taxon>Holothuria</taxon>
    </lineage>
</organism>
<gene>
    <name evidence="4" type="ORF">HOLleu_02252</name>
</gene>
<dbReference type="PANTHER" id="PTHR35936:SF19">
    <property type="entry name" value="AMINO-ACID-BINDING PROTEIN YXEM-RELATED"/>
    <property type="match status" value="1"/>
</dbReference>
<dbReference type="EMBL" id="JAIZAY010000001">
    <property type="protein sequence ID" value="KAJ8049485.1"/>
    <property type="molecule type" value="Genomic_DNA"/>
</dbReference>
<keyword evidence="5" id="KW-1185">Reference proteome</keyword>
<protein>
    <recommendedName>
        <fullName evidence="3">Solute-binding protein family 3/N-terminal domain-containing protein</fullName>
    </recommendedName>
</protein>
<feature type="domain" description="Solute-binding protein family 3/N-terminal" evidence="3">
    <location>
        <begin position="81"/>
        <end position="295"/>
    </location>
</feature>
<keyword evidence="2" id="KW-0472">Membrane</keyword>
<keyword evidence="2" id="KW-0812">Transmembrane</keyword>